<dbReference type="KEGG" id="pta:HPL003_09695"/>
<proteinExistence type="predicted"/>
<accession>G7W3U0</accession>
<dbReference type="InterPro" id="IPR002577">
    <property type="entry name" value="HTH_HxlR"/>
</dbReference>
<sequence>MYSHHIKSFWSEQVRTYLFLVIGLGTLIYIRQKEGEYMAQKVENAGSVNFGCPVAKTVEVIGGKWKGVILYHLTTGPLRYNEIRRTLPNITQRMLTLQLRELERDGIVHREIYNENPPHVEYSLTPLGDTLRPLLDFMRDWGIFYGEQTCEPVAANSKCREPSC</sequence>
<dbReference type="eggNOG" id="COG1733">
    <property type="taxonomic scope" value="Bacteria"/>
</dbReference>
<reference key="2">
    <citation type="submission" date="2011-11" db="EMBL/GenBank/DDBJ databases">
        <authorList>
            <person name="Shin S.H."/>
            <person name="Kim S."/>
            <person name="Kim J.Y."/>
        </authorList>
    </citation>
    <scope>NUCLEOTIDE SEQUENCE</scope>
    <source>
        <strain>HPL-003</strain>
    </source>
</reference>
<evidence type="ECO:0000256" key="2">
    <source>
        <dbReference type="ARBA" id="ARBA00023125"/>
    </source>
</evidence>
<evidence type="ECO:0000256" key="1">
    <source>
        <dbReference type="ARBA" id="ARBA00023015"/>
    </source>
</evidence>
<dbReference type="HOGENOM" id="CLU_111585_5_0_9"/>
<dbReference type="SUPFAM" id="SSF46785">
    <property type="entry name" value="Winged helix' DNA-binding domain"/>
    <property type="match status" value="1"/>
</dbReference>
<keyword evidence="3" id="KW-0804">Transcription</keyword>
<reference evidence="6 7" key="3">
    <citation type="journal article" date="2012" name="J. Bacteriol.">
        <title>Genome Sequence of Paenibacillus terrae HPL-003, a Xylanase-Producing Bacterium Isolated from Soil Found in Forest Residue.</title>
        <authorList>
            <person name="Shin S.H."/>
            <person name="Kim S."/>
            <person name="Kim J.Y."/>
            <person name="Song H.Y."/>
            <person name="Cho S.J."/>
            <person name="Kim D.R."/>
            <person name="Lee K.I."/>
            <person name="Lim H.K."/>
            <person name="Park N.J."/>
            <person name="Hwang I.T."/>
            <person name="Yang K.S."/>
        </authorList>
    </citation>
    <scope>NUCLEOTIDE SEQUENCE [LARGE SCALE GENOMIC DNA]</scope>
    <source>
        <strain evidence="6 7">HPL-003</strain>
    </source>
</reference>
<dbReference type="PROSITE" id="PS51118">
    <property type="entry name" value="HTH_HXLR"/>
    <property type="match status" value="1"/>
</dbReference>
<dbReference type="EMBL" id="CP003107">
    <property type="protein sequence ID" value="AET58700.1"/>
    <property type="molecule type" value="Genomic_DNA"/>
</dbReference>
<dbReference type="InterPro" id="IPR036390">
    <property type="entry name" value="WH_DNA-bd_sf"/>
</dbReference>
<name>G7W3U0_PAETH</name>
<keyword evidence="4" id="KW-1133">Transmembrane helix</keyword>
<dbReference type="PANTHER" id="PTHR33204">
    <property type="entry name" value="TRANSCRIPTIONAL REGULATOR, MARR FAMILY"/>
    <property type="match status" value="1"/>
</dbReference>
<evidence type="ECO:0000259" key="5">
    <source>
        <dbReference type="PROSITE" id="PS51118"/>
    </source>
</evidence>
<dbReference type="Pfam" id="PF01638">
    <property type="entry name" value="HxlR"/>
    <property type="match status" value="1"/>
</dbReference>
<dbReference type="GO" id="GO:0003677">
    <property type="term" value="F:DNA binding"/>
    <property type="evidence" value="ECO:0007669"/>
    <property type="project" value="UniProtKB-KW"/>
</dbReference>
<keyword evidence="4" id="KW-0812">Transmembrane</keyword>
<feature type="domain" description="HTH hxlR-type" evidence="5">
    <location>
        <begin position="52"/>
        <end position="150"/>
    </location>
</feature>
<dbReference type="Proteomes" id="UP000005876">
    <property type="component" value="Chromosome"/>
</dbReference>
<keyword evidence="4" id="KW-0472">Membrane</keyword>
<evidence type="ECO:0000256" key="4">
    <source>
        <dbReference type="SAM" id="Phobius"/>
    </source>
</evidence>
<keyword evidence="1" id="KW-0805">Transcription regulation</keyword>
<gene>
    <name evidence="6" type="ordered locus">HPL003_09695</name>
</gene>
<dbReference type="AlphaFoldDB" id="G7W3U0"/>
<evidence type="ECO:0000313" key="6">
    <source>
        <dbReference type="EMBL" id="AET58700.1"/>
    </source>
</evidence>
<keyword evidence="2" id="KW-0238">DNA-binding</keyword>
<evidence type="ECO:0000256" key="3">
    <source>
        <dbReference type="ARBA" id="ARBA00023163"/>
    </source>
</evidence>
<dbReference type="InterPro" id="IPR036388">
    <property type="entry name" value="WH-like_DNA-bd_sf"/>
</dbReference>
<feature type="transmembrane region" description="Helical" evidence="4">
    <location>
        <begin position="14"/>
        <end position="30"/>
    </location>
</feature>
<dbReference type="Gene3D" id="1.10.10.10">
    <property type="entry name" value="Winged helix-like DNA-binding domain superfamily/Winged helix DNA-binding domain"/>
    <property type="match status" value="1"/>
</dbReference>
<organism evidence="6 7">
    <name type="scientific">Paenibacillus terrae (strain HPL-003)</name>
    <dbReference type="NCBI Taxonomy" id="985665"/>
    <lineage>
        <taxon>Bacteria</taxon>
        <taxon>Bacillati</taxon>
        <taxon>Bacillota</taxon>
        <taxon>Bacilli</taxon>
        <taxon>Bacillales</taxon>
        <taxon>Paenibacillaceae</taxon>
        <taxon>Paenibacillus</taxon>
    </lineage>
</organism>
<evidence type="ECO:0000313" key="7">
    <source>
        <dbReference type="Proteomes" id="UP000005876"/>
    </source>
</evidence>
<reference evidence="7" key="1">
    <citation type="submission" date="2011-11" db="EMBL/GenBank/DDBJ databases">
        <title>Complete sequence of Paenibacillus terrae HPL-003.</title>
        <authorList>
            <person name="Shin S.H."/>
            <person name="Kim S."/>
            <person name="Kim J.Y."/>
        </authorList>
    </citation>
    <scope>NUCLEOTIDE SEQUENCE [LARGE SCALE GENOMIC DNA]</scope>
    <source>
        <strain evidence="7">HPL-003</strain>
    </source>
</reference>
<protein>
    <submittedName>
        <fullName evidence="6">Transcriptional regulator ykvN</fullName>
    </submittedName>
</protein>
<dbReference type="PANTHER" id="PTHR33204:SF33">
    <property type="entry name" value="TRANSCRIPTIONAL REGULATOR, MARR FAMILY"/>
    <property type="match status" value="1"/>
</dbReference>